<feature type="region of interest" description="Disordered" evidence="1">
    <location>
        <begin position="304"/>
        <end position="324"/>
    </location>
</feature>
<proteinExistence type="predicted"/>
<feature type="domain" description="ThuA-like" evidence="2">
    <location>
        <begin position="45"/>
        <end position="267"/>
    </location>
</feature>
<dbReference type="PANTHER" id="PTHR40469">
    <property type="entry name" value="SECRETED GLYCOSYL HYDROLASE"/>
    <property type="match status" value="1"/>
</dbReference>
<dbReference type="AlphaFoldDB" id="A0AA49JIF7"/>
<dbReference type="SUPFAM" id="SSF52317">
    <property type="entry name" value="Class I glutamine amidotransferase-like"/>
    <property type="match status" value="1"/>
</dbReference>
<evidence type="ECO:0000259" key="2">
    <source>
        <dbReference type="Pfam" id="PF06283"/>
    </source>
</evidence>
<evidence type="ECO:0000313" key="3">
    <source>
        <dbReference type="EMBL" id="WKN34827.1"/>
    </source>
</evidence>
<sequence>MPKRALLKKIERILVTCCHTLLLSVVLAGLLSTETKAQNDPLIPVLIVDGFSNHDWQQTTAVTKWILEESGRFQVDVSTIPADSSNWTSWLPQFSSYAVVIQNTNNIQNTRLRWPTPAEQALERYVQQGGGLYVLHSANNAFPHWKQYDKMIGLGWRPDTVGVALEIVPGTVILQHPPGEGKGTSHGTRFNALIQILNRHPINQGYPEAWQTINTEVYSFPRGPAENLTVLSYAYDSTDTQKTWPVEWVVAYGQGKVYNSSLGHLWEGEKYPPAYRCVGYQTTVIRATEWLATSKVTYPLPADFPTRDSPSLRPQSGFVPPMKE</sequence>
<dbReference type="EMBL" id="CP120682">
    <property type="protein sequence ID" value="WKN34827.1"/>
    <property type="molecule type" value="Genomic_DNA"/>
</dbReference>
<dbReference type="PANTHER" id="PTHR40469:SF2">
    <property type="entry name" value="GALACTOSE-BINDING DOMAIN-LIKE SUPERFAMILY PROTEIN"/>
    <property type="match status" value="1"/>
</dbReference>
<reference evidence="3" key="1">
    <citation type="journal article" date="2023" name="Comput. Struct. Biotechnol. J.">
        <title>Discovery of a novel marine Bacteroidetes with a rich repertoire of carbohydrate-active enzymes.</title>
        <authorList>
            <person name="Chen B."/>
            <person name="Liu G."/>
            <person name="Chen Q."/>
            <person name="Wang H."/>
            <person name="Liu L."/>
            <person name="Tang K."/>
        </authorList>
    </citation>
    <scope>NUCLEOTIDE SEQUENCE</scope>
    <source>
        <strain evidence="3">TK19036</strain>
    </source>
</reference>
<dbReference type="Pfam" id="PF06283">
    <property type="entry name" value="ThuA"/>
    <property type="match status" value="1"/>
</dbReference>
<protein>
    <submittedName>
        <fullName evidence="3">ThuA domain-containing protein</fullName>
    </submittedName>
</protein>
<reference evidence="3" key="2">
    <citation type="journal article" date="2024" name="Antonie Van Leeuwenhoek">
        <title>Roseihalotalea indica gen. nov., sp. nov., a halophilic Bacteroidetes from mesopelagic Southwest Indian Ocean with higher carbohydrate metabolic potential.</title>
        <authorList>
            <person name="Chen B."/>
            <person name="Zhang M."/>
            <person name="Lin D."/>
            <person name="Ye J."/>
            <person name="Tang K."/>
        </authorList>
    </citation>
    <scope>NUCLEOTIDE SEQUENCE</scope>
    <source>
        <strain evidence="3">TK19036</strain>
    </source>
</reference>
<name>A0AA49JIF7_9BACT</name>
<gene>
    <name evidence="3" type="ORF">K4G66_20855</name>
</gene>
<evidence type="ECO:0000256" key="1">
    <source>
        <dbReference type="SAM" id="MobiDB-lite"/>
    </source>
</evidence>
<organism evidence="3">
    <name type="scientific">Roseihalotalea indica</name>
    <dbReference type="NCBI Taxonomy" id="2867963"/>
    <lineage>
        <taxon>Bacteria</taxon>
        <taxon>Pseudomonadati</taxon>
        <taxon>Bacteroidota</taxon>
        <taxon>Cytophagia</taxon>
        <taxon>Cytophagales</taxon>
        <taxon>Catalimonadaceae</taxon>
        <taxon>Roseihalotalea</taxon>
    </lineage>
</organism>
<accession>A0AA49JIF7</accession>
<dbReference type="Gene3D" id="3.40.50.880">
    <property type="match status" value="1"/>
</dbReference>
<dbReference type="InterPro" id="IPR029010">
    <property type="entry name" value="ThuA-like"/>
</dbReference>
<dbReference type="InterPro" id="IPR029062">
    <property type="entry name" value="Class_I_gatase-like"/>
</dbReference>